<dbReference type="GO" id="GO:0003700">
    <property type="term" value="F:DNA-binding transcription factor activity"/>
    <property type="evidence" value="ECO:0007669"/>
    <property type="project" value="TreeGrafter"/>
</dbReference>
<dbReference type="PANTHER" id="PTHR46797">
    <property type="entry name" value="HTH-TYPE TRANSCRIPTIONAL REGULATOR"/>
    <property type="match status" value="1"/>
</dbReference>
<name>A0A942U5E5_9BACI</name>
<dbReference type="InterPro" id="IPR001387">
    <property type="entry name" value="Cro/C1-type_HTH"/>
</dbReference>
<evidence type="ECO:0000259" key="2">
    <source>
        <dbReference type="PROSITE" id="PS50943"/>
    </source>
</evidence>
<keyword evidence="4" id="KW-1185">Reference proteome</keyword>
<accession>A0A942U5E5</accession>
<dbReference type="EMBL" id="JAGYPF010000002">
    <property type="protein sequence ID" value="MBS4212703.1"/>
    <property type="molecule type" value="Genomic_DNA"/>
</dbReference>
<dbReference type="InterPro" id="IPR010982">
    <property type="entry name" value="Lambda_DNA-bd_dom_sf"/>
</dbReference>
<dbReference type="Gene3D" id="1.10.260.40">
    <property type="entry name" value="lambda repressor-like DNA-binding domains"/>
    <property type="match status" value="1"/>
</dbReference>
<dbReference type="InterPro" id="IPR050807">
    <property type="entry name" value="TransReg_Diox_bact_type"/>
</dbReference>
<gene>
    <name evidence="3" type="ORF">KHA99_09610</name>
</gene>
<proteinExistence type="predicted"/>
<feature type="domain" description="HTH cro/C1-type" evidence="2">
    <location>
        <begin position="13"/>
        <end position="67"/>
    </location>
</feature>
<dbReference type="AlphaFoldDB" id="A0A942U5E5"/>
<evidence type="ECO:0000313" key="3">
    <source>
        <dbReference type="EMBL" id="MBS4212703.1"/>
    </source>
</evidence>
<dbReference type="RefSeq" id="WP_213117236.1">
    <property type="nucleotide sequence ID" value="NZ_JAGYPF010000002.1"/>
</dbReference>
<reference evidence="3" key="1">
    <citation type="submission" date="2021-05" db="EMBL/GenBank/DDBJ databases">
        <title>Novel Bacillus species.</title>
        <authorList>
            <person name="Liu G."/>
        </authorList>
    </citation>
    <scope>NUCLEOTIDE SEQUENCE</scope>
    <source>
        <strain evidence="3">FJAT-49825</strain>
    </source>
</reference>
<evidence type="ECO:0000313" key="4">
    <source>
        <dbReference type="Proteomes" id="UP000679749"/>
    </source>
</evidence>
<dbReference type="GO" id="GO:0005829">
    <property type="term" value="C:cytosol"/>
    <property type="evidence" value="ECO:0007669"/>
    <property type="project" value="TreeGrafter"/>
</dbReference>
<dbReference type="GO" id="GO:0003677">
    <property type="term" value="F:DNA binding"/>
    <property type="evidence" value="ECO:0007669"/>
    <property type="project" value="UniProtKB-KW"/>
</dbReference>
<dbReference type="PROSITE" id="PS50943">
    <property type="entry name" value="HTH_CROC1"/>
    <property type="match status" value="1"/>
</dbReference>
<protein>
    <submittedName>
        <fullName evidence="3">Helix-turn-helix transcriptional regulator</fullName>
    </submittedName>
</protein>
<dbReference type="SMART" id="SM00530">
    <property type="entry name" value="HTH_XRE"/>
    <property type="match status" value="1"/>
</dbReference>
<dbReference type="Proteomes" id="UP000679749">
    <property type="component" value="Unassembled WGS sequence"/>
</dbReference>
<sequence length="103" mass="11592">MGNYLNSRYGKVLKKLRKELDLTQAELANRCSLEPSYISLLERELKKPGFDTLWALSKGLELMPSELLRKIEEHSEVGHGDGSCASKFASHHIGGKVYDEITD</sequence>
<dbReference type="PANTHER" id="PTHR46797:SF1">
    <property type="entry name" value="METHYLPHOSPHONATE SYNTHASE"/>
    <property type="match status" value="1"/>
</dbReference>
<organism evidence="3 4">
    <name type="scientific">Neobacillus rhizophilus</name>
    <dbReference type="NCBI Taxonomy" id="2833579"/>
    <lineage>
        <taxon>Bacteria</taxon>
        <taxon>Bacillati</taxon>
        <taxon>Bacillota</taxon>
        <taxon>Bacilli</taxon>
        <taxon>Bacillales</taxon>
        <taxon>Bacillaceae</taxon>
        <taxon>Neobacillus</taxon>
    </lineage>
</organism>
<dbReference type="CDD" id="cd00093">
    <property type="entry name" value="HTH_XRE"/>
    <property type="match status" value="1"/>
</dbReference>
<dbReference type="SUPFAM" id="SSF47413">
    <property type="entry name" value="lambda repressor-like DNA-binding domains"/>
    <property type="match status" value="1"/>
</dbReference>
<keyword evidence="1" id="KW-0238">DNA-binding</keyword>
<comment type="caution">
    <text evidence="3">The sequence shown here is derived from an EMBL/GenBank/DDBJ whole genome shotgun (WGS) entry which is preliminary data.</text>
</comment>
<evidence type="ECO:0000256" key="1">
    <source>
        <dbReference type="ARBA" id="ARBA00023125"/>
    </source>
</evidence>
<dbReference type="Pfam" id="PF01381">
    <property type="entry name" value="HTH_3"/>
    <property type="match status" value="1"/>
</dbReference>